<proteinExistence type="predicted"/>
<dbReference type="InterPro" id="IPR011335">
    <property type="entry name" value="Restrct_endonuc-II-like"/>
</dbReference>
<evidence type="ECO:0000313" key="2">
    <source>
        <dbReference type="EMBL" id="AGS51662.1"/>
    </source>
</evidence>
<protein>
    <recommendedName>
        <fullName evidence="3">DUF3782 domain-containing protein</fullName>
    </recommendedName>
</protein>
<dbReference type="AlphaFoldDB" id="A0A806JYN9"/>
<keyword evidence="1" id="KW-0175">Coiled coil</keyword>
<dbReference type="PANTHER" id="PTHR38753">
    <property type="entry name" value="SLR1441 PROTEIN"/>
    <property type="match status" value="1"/>
</dbReference>
<sequence length="203" mass="23804">MEAVQTAESPATFEEIREILHRNAIGMEELRKRQEETAQLIKETRESQKETDRQMKEYNRRFGDFTNRFGEVVEYMIAPNLCDKFEEFNYYFQRAVSNSRYKDHKNNIRFQVDVMLENGDLAMLVEIKTKLETADVKEHIKRLEKMRKYADLHGDKRAFLGAVAGVVIEDPVKEYALTEGLFLIEPSGESFNITQPGNKPKEW</sequence>
<evidence type="ECO:0008006" key="3">
    <source>
        <dbReference type="Google" id="ProtNLM"/>
    </source>
</evidence>
<dbReference type="EMBL" id="JQ844167">
    <property type="protein sequence ID" value="AGS51662.1"/>
    <property type="molecule type" value="Genomic_DNA"/>
</dbReference>
<dbReference type="PANTHER" id="PTHR38753:SF1">
    <property type="entry name" value="SLR1441 PROTEIN"/>
    <property type="match status" value="1"/>
</dbReference>
<name>A0A806JYN9_9BACT</name>
<feature type="coiled-coil region" evidence="1">
    <location>
        <begin position="27"/>
        <end position="61"/>
    </location>
</feature>
<dbReference type="SUPFAM" id="SSF52980">
    <property type="entry name" value="Restriction endonuclease-like"/>
    <property type="match status" value="1"/>
</dbReference>
<accession>A0A806JYN9</accession>
<reference evidence="2" key="1">
    <citation type="submission" date="2012-03" db="EMBL/GenBank/DDBJ databases">
        <title>Functional metagenomics reveals considerable lignocellulase gene clusters in the gut microbiome of a wood-feeding higher termite.</title>
        <authorList>
            <person name="Liu N."/>
        </authorList>
    </citation>
    <scope>NUCLEOTIDE SEQUENCE</scope>
</reference>
<organism evidence="2">
    <name type="scientific">uncultured bacterium contig00026</name>
    <dbReference type="NCBI Taxonomy" id="1181515"/>
    <lineage>
        <taxon>Bacteria</taxon>
        <taxon>environmental samples</taxon>
    </lineage>
</organism>
<evidence type="ECO:0000256" key="1">
    <source>
        <dbReference type="SAM" id="Coils"/>
    </source>
</evidence>